<protein>
    <recommendedName>
        <fullName evidence="1">Restriction endonuclease type IV Mrr domain-containing protein</fullName>
    </recommendedName>
</protein>
<dbReference type="KEGG" id="chg:AXF12_02340"/>
<sequence length="276" mass="31567">MRSEVDKLFYELMEYSPKKKGAALEIITAAVFNTFFKEEVIHDEELIGESGAKYQIDVLIEKDEKVLVEVKDRTYNSNKKLEIGILREREGATLDLQNISEIFVVSATGFTSSAQKYAQGSLSNQRLKPIKLVDIRPSTEDDKEEKTAEFHLKIRGVKAFDLLLNVEGISNDEIGGEQVILYNTQGEEFDEFENLCISRVGYVKLNNRLYKVKSIKEGKDKDFGLEEIVSRPKGDPVLYLRYGEKEKLFTDAQLREAINNVLIKKESHLIETPNYL</sequence>
<keyword evidence="4" id="KW-1185">Reference proteome</keyword>
<evidence type="ECO:0000259" key="1">
    <source>
        <dbReference type="Pfam" id="PF04471"/>
    </source>
</evidence>
<accession>A0AAX2GXW0</accession>
<dbReference type="RefSeq" id="WP_066428032.1">
    <property type="nucleotide sequence ID" value="NZ_CP014227.1"/>
</dbReference>
<dbReference type="GO" id="GO:0009307">
    <property type="term" value="P:DNA restriction-modification system"/>
    <property type="evidence" value="ECO:0007669"/>
    <property type="project" value="InterPro"/>
</dbReference>
<organism evidence="3 5">
    <name type="scientific">Capnocytophaga haemolytica</name>
    <dbReference type="NCBI Taxonomy" id="45243"/>
    <lineage>
        <taxon>Bacteria</taxon>
        <taxon>Pseudomonadati</taxon>
        <taxon>Bacteroidota</taxon>
        <taxon>Flavobacteriia</taxon>
        <taxon>Flavobacteriales</taxon>
        <taxon>Flavobacteriaceae</taxon>
        <taxon>Capnocytophaga</taxon>
    </lineage>
</organism>
<gene>
    <name evidence="2" type="ORF">AXF12_02340</name>
    <name evidence="3" type="ORF">SAMEA44541418_01278</name>
</gene>
<dbReference type="InterPro" id="IPR011335">
    <property type="entry name" value="Restrct_endonuc-II-like"/>
</dbReference>
<proteinExistence type="predicted"/>
<name>A0AAX2GXW0_9FLAO</name>
<dbReference type="Proteomes" id="UP000065822">
    <property type="component" value="Chromosome"/>
</dbReference>
<evidence type="ECO:0000313" key="5">
    <source>
        <dbReference type="Proteomes" id="UP000215539"/>
    </source>
</evidence>
<dbReference type="EMBL" id="LT906449">
    <property type="protein sequence ID" value="SNV10346.1"/>
    <property type="molecule type" value="Genomic_DNA"/>
</dbReference>
<dbReference type="SUPFAM" id="SSF52980">
    <property type="entry name" value="Restriction endonuclease-like"/>
    <property type="match status" value="1"/>
</dbReference>
<evidence type="ECO:0000313" key="2">
    <source>
        <dbReference type="EMBL" id="AMD84466.1"/>
    </source>
</evidence>
<dbReference type="GO" id="GO:0003677">
    <property type="term" value="F:DNA binding"/>
    <property type="evidence" value="ECO:0007669"/>
    <property type="project" value="InterPro"/>
</dbReference>
<reference evidence="2 4" key="1">
    <citation type="submission" date="2016-02" db="EMBL/GenBank/DDBJ databases">
        <authorList>
            <person name="Holder M.E."/>
            <person name="Ajami N.J."/>
            <person name="Petrosino J.F."/>
        </authorList>
    </citation>
    <scope>NUCLEOTIDE SEQUENCE [LARGE SCALE GENOMIC DNA]</scope>
    <source>
        <strain evidence="2 4">CCUG 32990</strain>
    </source>
</reference>
<dbReference type="InterPro" id="IPR011856">
    <property type="entry name" value="tRNA_endonuc-like_dom_sf"/>
</dbReference>
<dbReference type="Proteomes" id="UP000215539">
    <property type="component" value="Chromosome 1"/>
</dbReference>
<evidence type="ECO:0000313" key="4">
    <source>
        <dbReference type="Proteomes" id="UP000065822"/>
    </source>
</evidence>
<evidence type="ECO:0000313" key="3">
    <source>
        <dbReference type="EMBL" id="SNV10346.1"/>
    </source>
</evidence>
<dbReference type="Pfam" id="PF04471">
    <property type="entry name" value="Mrr_cat"/>
    <property type="match status" value="1"/>
</dbReference>
<dbReference type="Gene3D" id="3.40.1350.10">
    <property type="match status" value="1"/>
</dbReference>
<reference evidence="3 5" key="2">
    <citation type="submission" date="2017-06" db="EMBL/GenBank/DDBJ databases">
        <authorList>
            <consortium name="Pathogen Informatics"/>
        </authorList>
    </citation>
    <scope>NUCLEOTIDE SEQUENCE [LARGE SCALE GENOMIC DNA]</scope>
    <source>
        <strain evidence="3 5">NCTC12947</strain>
    </source>
</reference>
<dbReference type="GO" id="GO:0004519">
    <property type="term" value="F:endonuclease activity"/>
    <property type="evidence" value="ECO:0007669"/>
    <property type="project" value="InterPro"/>
</dbReference>
<dbReference type="EMBL" id="CP014227">
    <property type="protein sequence ID" value="AMD84466.1"/>
    <property type="molecule type" value="Genomic_DNA"/>
</dbReference>
<feature type="domain" description="Restriction endonuclease type IV Mrr" evidence="1">
    <location>
        <begin position="51"/>
        <end position="134"/>
    </location>
</feature>
<dbReference type="AlphaFoldDB" id="A0AAX2GXW0"/>
<dbReference type="InterPro" id="IPR007560">
    <property type="entry name" value="Restrct_endonuc_IV_Mrr"/>
</dbReference>